<dbReference type="EMBL" id="KZ666533">
    <property type="protein sequence ID" value="PPR94428.1"/>
    <property type="molecule type" value="Genomic_DNA"/>
</dbReference>
<protein>
    <submittedName>
        <fullName evidence="1">Uncharacterized protein</fullName>
    </submittedName>
</protein>
<sequence>MACRYLKEGERADALERLESHTQLADLTAKAELDYSRIIKVGHDVLNMECRVKFKCELKVRRLNDLKEEVPWIGCQGCSKGWQFFTVGPEDDTPFQFFEAGTTIFFPREDDMVNLQAKPLFRRDECSR</sequence>
<gene>
    <name evidence="1" type="ORF">GOBAR_AA26244</name>
</gene>
<name>A0A2P5WTM6_GOSBA</name>
<accession>A0A2P5WTM6</accession>
<dbReference type="Proteomes" id="UP000239757">
    <property type="component" value="Unassembled WGS sequence"/>
</dbReference>
<organism evidence="1 2">
    <name type="scientific">Gossypium barbadense</name>
    <name type="common">Sea Island cotton</name>
    <name type="synonym">Hibiscus barbadensis</name>
    <dbReference type="NCBI Taxonomy" id="3634"/>
    <lineage>
        <taxon>Eukaryota</taxon>
        <taxon>Viridiplantae</taxon>
        <taxon>Streptophyta</taxon>
        <taxon>Embryophyta</taxon>
        <taxon>Tracheophyta</taxon>
        <taxon>Spermatophyta</taxon>
        <taxon>Magnoliopsida</taxon>
        <taxon>eudicotyledons</taxon>
        <taxon>Gunneridae</taxon>
        <taxon>Pentapetalae</taxon>
        <taxon>rosids</taxon>
        <taxon>malvids</taxon>
        <taxon>Malvales</taxon>
        <taxon>Malvaceae</taxon>
        <taxon>Malvoideae</taxon>
        <taxon>Gossypium</taxon>
    </lineage>
</organism>
<dbReference type="AlphaFoldDB" id="A0A2P5WTM6"/>
<proteinExistence type="predicted"/>
<reference evidence="1 2" key="1">
    <citation type="submission" date="2015-01" db="EMBL/GenBank/DDBJ databases">
        <title>Genome of allotetraploid Gossypium barbadense reveals genomic plasticity and fiber elongation in cotton evolution.</title>
        <authorList>
            <person name="Chen X."/>
            <person name="Liu X."/>
            <person name="Zhao B."/>
            <person name="Zheng H."/>
            <person name="Hu Y."/>
            <person name="Lu G."/>
            <person name="Yang C."/>
            <person name="Chen J."/>
            <person name="Shan C."/>
            <person name="Zhang L."/>
            <person name="Zhou Y."/>
            <person name="Wang L."/>
            <person name="Guo W."/>
            <person name="Bai Y."/>
            <person name="Ruan J."/>
            <person name="Shangguan X."/>
            <person name="Mao Y."/>
            <person name="Jiang J."/>
            <person name="Zhu Y."/>
            <person name="Lei J."/>
            <person name="Kang H."/>
            <person name="Chen S."/>
            <person name="He X."/>
            <person name="Wang R."/>
            <person name="Wang Y."/>
            <person name="Chen J."/>
            <person name="Wang L."/>
            <person name="Yu S."/>
            <person name="Wang B."/>
            <person name="Wei J."/>
            <person name="Song S."/>
            <person name="Lu X."/>
            <person name="Gao Z."/>
            <person name="Gu W."/>
            <person name="Deng X."/>
            <person name="Ma D."/>
            <person name="Wang S."/>
            <person name="Liang W."/>
            <person name="Fang L."/>
            <person name="Cai C."/>
            <person name="Zhu X."/>
            <person name="Zhou B."/>
            <person name="Zhang Y."/>
            <person name="Chen Z."/>
            <person name="Xu S."/>
            <person name="Zhu R."/>
            <person name="Wang S."/>
            <person name="Zhang T."/>
            <person name="Zhao G."/>
        </authorList>
    </citation>
    <scope>NUCLEOTIDE SEQUENCE [LARGE SCALE GENOMIC DNA]</scope>
    <source>
        <strain evidence="2">cv. Xinhai21</strain>
        <tissue evidence="1">Leaf</tissue>
    </source>
</reference>
<evidence type="ECO:0000313" key="2">
    <source>
        <dbReference type="Proteomes" id="UP000239757"/>
    </source>
</evidence>
<evidence type="ECO:0000313" key="1">
    <source>
        <dbReference type="EMBL" id="PPR94428.1"/>
    </source>
</evidence>